<keyword evidence="18" id="KW-0175">Coiled coil</keyword>
<dbReference type="GO" id="GO:0012505">
    <property type="term" value="C:endomembrane system"/>
    <property type="evidence" value="ECO:0007669"/>
    <property type="project" value="UniProtKB-SubCell"/>
</dbReference>
<evidence type="ECO:0000256" key="1">
    <source>
        <dbReference type="ARBA" id="ARBA00005513"/>
    </source>
</evidence>
<keyword evidence="7 16" id="KW-0375">Hydrogen ion transport</keyword>
<evidence type="ECO:0000256" key="11">
    <source>
        <dbReference type="ARBA" id="ARBA00023310"/>
    </source>
</evidence>
<dbReference type="KEGG" id="llp:GH975_00600"/>
<keyword evidence="5 16" id="KW-0138">CF(0)</keyword>
<evidence type="ECO:0000256" key="5">
    <source>
        <dbReference type="ARBA" id="ARBA00022547"/>
    </source>
</evidence>
<proteinExistence type="inferred from homology"/>
<evidence type="ECO:0000256" key="9">
    <source>
        <dbReference type="ARBA" id="ARBA00023065"/>
    </source>
</evidence>
<sequence>MNLNLTLLGQLISFAIFVWFCMKFVWPPVMAALNERQERIAQGLADADKAAKELDVAQARIEEQVREAKEDASRILEQARKQAAQTVEDAQGKARAEGEKLIEQAKADIEQEVNAAREALRAQVSTLAVAGAAKILGTAVDAKAHGDLIDQLAKEL</sequence>
<evidence type="ECO:0000256" key="18">
    <source>
        <dbReference type="SAM" id="Coils"/>
    </source>
</evidence>
<feature type="coiled-coil region" evidence="18">
    <location>
        <begin position="47"/>
        <end position="122"/>
    </location>
</feature>
<evidence type="ECO:0000256" key="3">
    <source>
        <dbReference type="ARBA" id="ARBA00022475"/>
    </source>
</evidence>
<evidence type="ECO:0000256" key="4">
    <source>
        <dbReference type="ARBA" id="ARBA00022519"/>
    </source>
</evidence>
<evidence type="ECO:0000256" key="13">
    <source>
        <dbReference type="ARBA" id="ARBA00025614"/>
    </source>
</evidence>
<keyword evidence="11 16" id="KW-0066">ATP synthesis</keyword>
<evidence type="ECO:0000256" key="7">
    <source>
        <dbReference type="ARBA" id="ARBA00022781"/>
    </source>
</evidence>
<keyword evidence="6 16" id="KW-0812">Transmembrane</keyword>
<dbReference type="InterPro" id="IPR050059">
    <property type="entry name" value="ATP_synthase_B_chain"/>
</dbReference>
<gene>
    <name evidence="16" type="primary">atpF</name>
    <name evidence="19" type="ORF">GH975_00600</name>
</gene>
<evidence type="ECO:0000256" key="15">
    <source>
        <dbReference type="ARBA" id="ARBA00037847"/>
    </source>
</evidence>
<keyword evidence="10 16" id="KW-0472">Membrane</keyword>
<keyword evidence="9 16" id="KW-0406">Ion transport</keyword>
<keyword evidence="2 16" id="KW-0813">Transport</keyword>
<feature type="transmembrane region" description="Helical" evidence="16">
    <location>
        <begin position="6"/>
        <end position="26"/>
    </location>
</feature>
<dbReference type="NCBIfam" id="NF004411">
    <property type="entry name" value="PRK05759.1-2"/>
    <property type="match status" value="1"/>
</dbReference>
<dbReference type="InterPro" id="IPR002146">
    <property type="entry name" value="ATP_synth_b/b'su_bac/chlpt"/>
</dbReference>
<dbReference type="GO" id="GO:0046933">
    <property type="term" value="F:proton-transporting ATP synthase activity, rotational mechanism"/>
    <property type="evidence" value="ECO:0007669"/>
    <property type="project" value="UniProtKB-UniRule"/>
</dbReference>
<keyword evidence="20" id="KW-1185">Reference proteome</keyword>
<dbReference type="FunFam" id="1.20.5.620:FF:000001">
    <property type="entry name" value="ATP synthase subunit b"/>
    <property type="match status" value="1"/>
</dbReference>
<dbReference type="GO" id="GO:0046961">
    <property type="term" value="F:proton-transporting ATPase activity, rotational mechanism"/>
    <property type="evidence" value="ECO:0007669"/>
    <property type="project" value="TreeGrafter"/>
</dbReference>
<dbReference type="RefSeq" id="WP_153712637.1">
    <property type="nucleotide sequence ID" value="NZ_CP045871.1"/>
</dbReference>
<dbReference type="Proteomes" id="UP000388235">
    <property type="component" value="Chromosome"/>
</dbReference>
<dbReference type="InterPro" id="IPR005864">
    <property type="entry name" value="ATP_synth_F0_bsu_bac"/>
</dbReference>
<dbReference type="AlphaFoldDB" id="A0A5Q2Q805"/>
<name>A0A5Q2Q805_9GAMM</name>
<dbReference type="GO" id="GO:0045259">
    <property type="term" value="C:proton-transporting ATP synthase complex"/>
    <property type="evidence" value="ECO:0007669"/>
    <property type="project" value="UniProtKB-KW"/>
</dbReference>
<evidence type="ECO:0000256" key="16">
    <source>
        <dbReference type="HAMAP-Rule" id="MF_01398"/>
    </source>
</evidence>
<dbReference type="OrthoDB" id="9788020at2"/>
<dbReference type="Gene3D" id="1.20.5.620">
    <property type="entry name" value="F1F0 ATP synthase subunit B, membrane domain"/>
    <property type="match status" value="1"/>
</dbReference>
<comment type="function">
    <text evidence="12 16">F(1)F(0) ATP synthase produces ATP from ADP in the presence of a proton or sodium gradient. F-type ATPases consist of two structural domains, F(1) containing the extramembraneous catalytic core and F(0) containing the membrane proton channel, linked together by a central stalk and a peripheral stalk. During catalysis, ATP synthesis in the catalytic domain of F(1) is coupled via a rotary mechanism of the central stalk subunits to proton translocation.</text>
</comment>
<comment type="function">
    <text evidence="13">Component of the F(0) channel, it forms part of the peripheral stalk, linking F(1) to F(0). The b'-subunit is a diverged and duplicated form of b found in plants and photosynthetic bacteria.</text>
</comment>
<keyword evidence="8 16" id="KW-1133">Transmembrane helix</keyword>
<evidence type="ECO:0000256" key="12">
    <source>
        <dbReference type="ARBA" id="ARBA00025198"/>
    </source>
</evidence>
<comment type="subunit">
    <text evidence="16">F-type ATPases have 2 components, F(1) - the catalytic core - and F(0) - the membrane proton channel. F(1) has five subunits: alpha(3), beta(3), gamma(1), delta(1), epsilon(1). F(0) has three main subunits: a(1), b(2) and c(10-14). The alpha and beta chains form an alternating ring which encloses part of the gamma chain. F(1) is attached to F(0) by a central stalk formed by the gamma and epsilon chains, while a peripheral stalk is formed by the delta and b chains.</text>
</comment>
<dbReference type="InterPro" id="IPR028987">
    <property type="entry name" value="ATP_synth_B-like_membr_sf"/>
</dbReference>
<evidence type="ECO:0000256" key="6">
    <source>
        <dbReference type="ARBA" id="ARBA00022692"/>
    </source>
</evidence>
<evidence type="ECO:0000256" key="2">
    <source>
        <dbReference type="ARBA" id="ARBA00022448"/>
    </source>
</evidence>
<dbReference type="SUPFAM" id="SSF81573">
    <property type="entry name" value="F1F0 ATP synthase subunit B, membrane domain"/>
    <property type="match status" value="1"/>
</dbReference>
<evidence type="ECO:0000256" key="10">
    <source>
        <dbReference type="ARBA" id="ARBA00023136"/>
    </source>
</evidence>
<reference evidence="19 20" key="1">
    <citation type="submission" date="2019-11" db="EMBL/GenBank/DDBJ databases">
        <authorList>
            <person name="Khan S.A."/>
            <person name="Jeon C.O."/>
            <person name="Chun B.H."/>
        </authorList>
    </citation>
    <scope>NUCLEOTIDE SEQUENCE [LARGE SCALE GENOMIC DNA]</scope>
    <source>
        <strain evidence="19 20">IMCC 1097</strain>
    </source>
</reference>
<comment type="subunit">
    <text evidence="14">F-type ATPases have 2 components, F(1) - the catalytic core - and F(0) - the membrane proton channel. F(1) has five subunits: alpha(3), beta(3), gamma(1), delta(1), epsilon(1). F(0) has four main subunits: a(1), b(2) and c(10-14). The alpha and beta chains form an alternating ring which encloses part of the gamma chain. F(1) is attached to F(0) by a central stalk formed by the gamma and epsilon chains, while a peripheral stalk is formed by the delta and b chains.</text>
</comment>
<dbReference type="Pfam" id="PF00430">
    <property type="entry name" value="ATP-synt_B"/>
    <property type="match status" value="1"/>
</dbReference>
<dbReference type="PANTHER" id="PTHR33445:SF1">
    <property type="entry name" value="ATP SYNTHASE SUBUNIT B"/>
    <property type="match status" value="1"/>
</dbReference>
<evidence type="ECO:0000256" key="17">
    <source>
        <dbReference type="RuleBase" id="RU003848"/>
    </source>
</evidence>
<keyword evidence="4" id="KW-0997">Cell inner membrane</keyword>
<evidence type="ECO:0000313" key="19">
    <source>
        <dbReference type="EMBL" id="QGG79133.1"/>
    </source>
</evidence>
<dbReference type="NCBIfam" id="TIGR01144">
    <property type="entry name" value="ATP_synt_b"/>
    <property type="match status" value="1"/>
</dbReference>
<evidence type="ECO:0000256" key="8">
    <source>
        <dbReference type="ARBA" id="ARBA00022989"/>
    </source>
</evidence>
<evidence type="ECO:0000256" key="14">
    <source>
        <dbReference type="ARBA" id="ARBA00026054"/>
    </source>
</evidence>
<protein>
    <recommendedName>
        <fullName evidence="16">ATP synthase subunit b</fullName>
    </recommendedName>
    <alternativeName>
        <fullName evidence="16">ATP synthase F(0) sector subunit b</fullName>
    </alternativeName>
    <alternativeName>
        <fullName evidence="16">ATPase subunit I</fullName>
    </alternativeName>
    <alternativeName>
        <fullName evidence="16">F-type ATPase subunit b</fullName>
        <shortName evidence="16">F-ATPase subunit b</shortName>
    </alternativeName>
</protein>
<dbReference type="HAMAP" id="MF_01398">
    <property type="entry name" value="ATP_synth_b_bprime"/>
    <property type="match status" value="1"/>
</dbReference>
<keyword evidence="3 16" id="KW-1003">Cell membrane</keyword>
<accession>A0A5Q2Q805</accession>
<dbReference type="CDD" id="cd06503">
    <property type="entry name" value="ATP-synt_Fo_b"/>
    <property type="match status" value="1"/>
</dbReference>
<comment type="similarity">
    <text evidence="1 16 17">Belongs to the ATPase B chain family.</text>
</comment>
<dbReference type="PANTHER" id="PTHR33445">
    <property type="entry name" value="ATP SYNTHASE SUBUNIT B', CHLOROPLASTIC"/>
    <property type="match status" value="1"/>
</dbReference>
<organism evidence="19 20">
    <name type="scientific">Litorivicinus lipolyticus</name>
    <dbReference type="NCBI Taxonomy" id="418701"/>
    <lineage>
        <taxon>Bacteria</taxon>
        <taxon>Pseudomonadati</taxon>
        <taxon>Pseudomonadota</taxon>
        <taxon>Gammaproteobacteria</taxon>
        <taxon>Oceanospirillales</taxon>
        <taxon>Litorivicinaceae</taxon>
        <taxon>Litorivicinus</taxon>
    </lineage>
</organism>
<dbReference type="EMBL" id="CP045871">
    <property type="protein sequence ID" value="QGG79133.1"/>
    <property type="molecule type" value="Genomic_DNA"/>
</dbReference>
<dbReference type="GO" id="GO:0005886">
    <property type="term" value="C:plasma membrane"/>
    <property type="evidence" value="ECO:0007669"/>
    <property type="project" value="UniProtKB-SubCell"/>
</dbReference>
<comment type="subcellular location">
    <subcellularLocation>
        <location evidence="16">Cell membrane</location>
        <topology evidence="16">Single-pass membrane protein</topology>
    </subcellularLocation>
    <subcellularLocation>
        <location evidence="15">Endomembrane system</location>
        <topology evidence="15">Single-pass membrane protein</topology>
    </subcellularLocation>
</comment>
<evidence type="ECO:0000313" key="20">
    <source>
        <dbReference type="Proteomes" id="UP000388235"/>
    </source>
</evidence>